<reference evidence="2 3" key="1">
    <citation type="journal article" date="2016" name="Mol. Biol. Evol.">
        <title>Comparative Genomics of Early-Diverging Mushroom-Forming Fungi Provides Insights into the Origins of Lignocellulose Decay Capabilities.</title>
        <authorList>
            <person name="Nagy L.G."/>
            <person name="Riley R."/>
            <person name="Tritt A."/>
            <person name="Adam C."/>
            <person name="Daum C."/>
            <person name="Floudas D."/>
            <person name="Sun H."/>
            <person name="Yadav J.S."/>
            <person name="Pangilinan J."/>
            <person name="Larsson K.H."/>
            <person name="Matsuura K."/>
            <person name="Barry K."/>
            <person name="Labutti K."/>
            <person name="Kuo R."/>
            <person name="Ohm R.A."/>
            <person name="Bhattacharya S.S."/>
            <person name="Shirouzu T."/>
            <person name="Yoshinaga Y."/>
            <person name="Martin F.M."/>
            <person name="Grigoriev I.V."/>
            <person name="Hibbett D.S."/>
        </authorList>
    </citation>
    <scope>NUCLEOTIDE SEQUENCE [LARGE SCALE GENOMIC DNA]</scope>
    <source>
        <strain evidence="2 3">HHB12733</strain>
    </source>
</reference>
<feature type="signal peptide" evidence="1">
    <location>
        <begin position="1"/>
        <end position="18"/>
    </location>
</feature>
<feature type="chain" id="PRO_5007857202" evidence="1">
    <location>
        <begin position="19"/>
        <end position="274"/>
    </location>
</feature>
<evidence type="ECO:0000256" key="1">
    <source>
        <dbReference type="SAM" id="SignalP"/>
    </source>
</evidence>
<keyword evidence="1" id="KW-0732">Signal</keyword>
<sequence>MTPFAIGVLLASAASVLAQCTYTALLPDFYGSSEVVYVGDRLFDADGDSSSCIAESGLITGQVYLYRPGDFSFVPRVVGYWNGLNSSDPNNTIFAPDVSPKGYGYRVVIVPDRNSPSREPQYSNTFPIVSQAWFDESYDQVFLWEPTSAYDTTSWSSTGQQLLAFQDNNNKFAEFDVLLYKASDVTWGPLHLAHVTSASCPTGSCAATEFYFEYPGKLPLGSGYQVVLQTSVDNKAQVISDSGLITIVDYPVTTNTFPFTWTPIKTITNEPTGK</sequence>
<keyword evidence="3" id="KW-1185">Reference proteome</keyword>
<dbReference type="OrthoDB" id="3379144at2759"/>
<dbReference type="EMBL" id="KV424004">
    <property type="protein sequence ID" value="KZT54903.1"/>
    <property type="molecule type" value="Genomic_DNA"/>
</dbReference>
<evidence type="ECO:0000313" key="2">
    <source>
        <dbReference type="EMBL" id="KZT54903.1"/>
    </source>
</evidence>
<name>A0A165EHY5_9BASI</name>
<gene>
    <name evidence="2" type="ORF">CALCODRAFT_556675</name>
</gene>
<protein>
    <submittedName>
        <fullName evidence="2">Uncharacterized protein</fullName>
    </submittedName>
</protein>
<dbReference type="AlphaFoldDB" id="A0A165EHY5"/>
<dbReference type="InParanoid" id="A0A165EHY5"/>
<organism evidence="2 3">
    <name type="scientific">Calocera cornea HHB12733</name>
    <dbReference type="NCBI Taxonomy" id="1353952"/>
    <lineage>
        <taxon>Eukaryota</taxon>
        <taxon>Fungi</taxon>
        <taxon>Dikarya</taxon>
        <taxon>Basidiomycota</taxon>
        <taxon>Agaricomycotina</taxon>
        <taxon>Dacrymycetes</taxon>
        <taxon>Dacrymycetales</taxon>
        <taxon>Dacrymycetaceae</taxon>
        <taxon>Calocera</taxon>
    </lineage>
</organism>
<dbReference type="Proteomes" id="UP000076842">
    <property type="component" value="Unassembled WGS sequence"/>
</dbReference>
<accession>A0A165EHY5</accession>
<proteinExistence type="predicted"/>
<evidence type="ECO:0000313" key="3">
    <source>
        <dbReference type="Proteomes" id="UP000076842"/>
    </source>
</evidence>